<feature type="region of interest" description="Disordered" evidence="1">
    <location>
        <begin position="100"/>
        <end position="142"/>
    </location>
</feature>
<comment type="caution">
    <text evidence="3">The sequence shown here is derived from an EMBL/GenBank/DDBJ whole genome shotgun (WGS) entry which is preliminary data.</text>
</comment>
<dbReference type="EMBL" id="QOQW01000024">
    <property type="protein sequence ID" value="RCK78304.1"/>
    <property type="molecule type" value="Genomic_DNA"/>
</dbReference>
<dbReference type="Proteomes" id="UP000252355">
    <property type="component" value="Unassembled WGS sequence"/>
</dbReference>
<evidence type="ECO:0000259" key="2">
    <source>
        <dbReference type="SMART" id="SM00834"/>
    </source>
</evidence>
<dbReference type="NCBIfam" id="TIGR02605">
    <property type="entry name" value="CxxC_CxxC_SSSS"/>
    <property type="match status" value="1"/>
</dbReference>
<sequence>MPIYEYRCQGCQARFSVFCKISELQEHPPCEKCRSTKTQRLVSRFKTVRSEDQILESMADPSQLSGLDENDPRSIARWAKKMAKEMGEDIGDEIEAMAEEEIAKGGLGGSPRGEGPADASSPEDGAGCSAGASTCPLPSSDE</sequence>
<dbReference type="InterPro" id="IPR013429">
    <property type="entry name" value="Regulatory_FmdB_Zinc_ribbon"/>
</dbReference>
<feature type="domain" description="Putative regulatory protein FmdB zinc ribbon" evidence="2">
    <location>
        <begin position="1"/>
        <end position="43"/>
    </location>
</feature>
<dbReference type="Pfam" id="PF09723">
    <property type="entry name" value="Zn_ribbon_8"/>
    <property type="match status" value="1"/>
</dbReference>
<evidence type="ECO:0000256" key="1">
    <source>
        <dbReference type="SAM" id="MobiDB-lite"/>
    </source>
</evidence>
<evidence type="ECO:0000313" key="4">
    <source>
        <dbReference type="Proteomes" id="UP000252355"/>
    </source>
</evidence>
<proteinExistence type="predicted"/>
<organism evidence="3 4">
    <name type="scientific">Candidatus Ozemobacter sibiricus</name>
    <dbReference type="NCBI Taxonomy" id="2268124"/>
    <lineage>
        <taxon>Bacteria</taxon>
        <taxon>Candidatus Ozemobacteria</taxon>
        <taxon>Candidatus Ozemobacterales</taxon>
        <taxon>Candidatus Ozemobacteraceae</taxon>
        <taxon>Candidatus Ozemobacter</taxon>
    </lineage>
</organism>
<dbReference type="SMART" id="SM00834">
    <property type="entry name" value="CxxC_CXXC_SSSS"/>
    <property type="match status" value="1"/>
</dbReference>
<reference evidence="3 4" key="1">
    <citation type="submission" date="2018-05" db="EMBL/GenBank/DDBJ databases">
        <title>A metagenomic window into the 2 km-deep terrestrial subsurface aquifer revealed taxonomically and functionally diverse microbial community comprising novel uncultured bacterial lineages.</title>
        <authorList>
            <person name="Kadnikov V.V."/>
            <person name="Mardanov A.V."/>
            <person name="Beletsky A.V."/>
            <person name="Banks D."/>
            <person name="Pimenov N.V."/>
            <person name="Frank Y.A."/>
            <person name="Karnachuk O.V."/>
            <person name="Ravin N.V."/>
        </authorList>
    </citation>
    <scope>NUCLEOTIDE SEQUENCE [LARGE SCALE GENOMIC DNA]</scope>
    <source>
        <strain evidence="3">BY5</strain>
    </source>
</reference>
<dbReference type="AlphaFoldDB" id="A0A367ZJJ5"/>
<dbReference type="PANTHER" id="PTHR34404">
    <property type="entry name" value="REGULATORY PROTEIN, FMDB FAMILY"/>
    <property type="match status" value="1"/>
</dbReference>
<dbReference type="PANTHER" id="PTHR34404:SF3">
    <property type="entry name" value="REGULATORY PROTEIN, FMDB FAMILY"/>
    <property type="match status" value="1"/>
</dbReference>
<gene>
    <name evidence="3" type="ORF">OZSIB_1546</name>
</gene>
<evidence type="ECO:0000313" key="3">
    <source>
        <dbReference type="EMBL" id="RCK78304.1"/>
    </source>
</evidence>
<name>A0A367ZJJ5_9BACT</name>
<accession>A0A367ZJJ5</accession>
<protein>
    <submittedName>
        <fullName evidence="3">Putative cytochrome c family protein</fullName>
    </submittedName>
</protein>